<evidence type="ECO:0000256" key="5">
    <source>
        <dbReference type="ARBA" id="ARBA00022496"/>
    </source>
</evidence>
<evidence type="ECO:0000313" key="20">
    <source>
        <dbReference type="Proteomes" id="UP000252792"/>
    </source>
</evidence>
<keyword evidence="3 14" id="KW-0813">Transport</keyword>
<keyword evidence="13 14" id="KW-0998">Cell outer membrane</keyword>
<keyword evidence="11 14" id="KW-0472">Membrane</keyword>
<dbReference type="Pfam" id="PF00593">
    <property type="entry name" value="TonB_dep_Rec_b-barrel"/>
    <property type="match status" value="1"/>
</dbReference>
<gene>
    <name evidence="19" type="ORF">DFP80_10774</name>
</gene>
<comment type="subcellular location">
    <subcellularLocation>
        <location evidence="1 14">Cell outer membrane</location>
        <topology evidence="1 14">Multi-pass membrane protein</topology>
    </subcellularLocation>
</comment>
<evidence type="ECO:0000313" key="19">
    <source>
        <dbReference type="EMBL" id="RBP83106.1"/>
    </source>
</evidence>
<evidence type="ECO:0000256" key="6">
    <source>
        <dbReference type="ARBA" id="ARBA00022692"/>
    </source>
</evidence>
<dbReference type="GO" id="GO:0009279">
    <property type="term" value="C:cell outer membrane"/>
    <property type="evidence" value="ECO:0007669"/>
    <property type="project" value="UniProtKB-SubCell"/>
</dbReference>
<organism evidence="19 20">
    <name type="scientific">Marinomonas rhizomae</name>
    <dbReference type="NCBI Taxonomy" id="491948"/>
    <lineage>
        <taxon>Bacteria</taxon>
        <taxon>Pseudomonadati</taxon>
        <taxon>Pseudomonadota</taxon>
        <taxon>Gammaproteobacteria</taxon>
        <taxon>Oceanospirillales</taxon>
        <taxon>Oceanospirillaceae</taxon>
        <taxon>Marinomonas</taxon>
    </lineage>
</organism>
<evidence type="ECO:0000256" key="7">
    <source>
        <dbReference type="ARBA" id="ARBA00022729"/>
    </source>
</evidence>
<evidence type="ECO:0000256" key="3">
    <source>
        <dbReference type="ARBA" id="ARBA00022448"/>
    </source>
</evidence>
<protein>
    <submittedName>
        <fullName evidence="19">Iron complex outermembrane receptor protein</fullName>
    </submittedName>
</protein>
<reference evidence="19 20" key="1">
    <citation type="submission" date="2018-06" db="EMBL/GenBank/DDBJ databases">
        <title>Genomic Encyclopedia of Type Strains, Phase III (KMG-III): the genomes of soil and plant-associated and newly described type strains.</title>
        <authorList>
            <person name="Whitman W."/>
        </authorList>
    </citation>
    <scope>NUCLEOTIDE SEQUENCE [LARGE SCALE GENOMIC DNA]</scope>
    <source>
        <strain evidence="19 20">CECT 7377</strain>
    </source>
</reference>
<keyword evidence="8" id="KW-0408">Iron</keyword>
<evidence type="ECO:0000256" key="11">
    <source>
        <dbReference type="ARBA" id="ARBA00023136"/>
    </source>
</evidence>
<dbReference type="PROSITE" id="PS52016">
    <property type="entry name" value="TONB_DEPENDENT_REC_3"/>
    <property type="match status" value="1"/>
</dbReference>
<comment type="caution">
    <text evidence="19">The sequence shown here is derived from an EMBL/GenBank/DDBJ whole genome shotgun (WGS) entry which is preliminary data.</text>
</comment>
<keyword evidence="20" id="KW-1185">Reference proteome</keyword>
<dbReference type="SUPFAM" id="SSF56935">
    <property type="entry name" value="Porins"/>
    <property type="match status" value="1"/>
</dbReference>
<evidence type="ECO:0000256" key="2">
    <source>
        <dbReference type="ARBA" id="ARBA00009810"/>
    </source>
</evidence>
<evidence type="ECO:0000256" key="12">
    <source>
        <dbReference type="ARBA" id="ARBA00023170"/>
    </source>
</evidence>
<dbReference type="PANTHER" id="PTHR32552">
    <property type="entry name" value="FERRICHROME IRON RECEPTOR-RELATED"/>
    <property type="match status" value="1"/>
</dbReference>
<dbReference type="Pfam" id="PF07715">
    <property type="entry name" value="Plug"/>
    <property type="match status" value="1"/>
</dbReference>
<evidence type="ECO:0000256" key="8">
    <source>
        <dbReference type="ARBA" id="ARBA00023004"/>
    </source>
</evidence>
<dbReference type="CDD" id="cd01347">
    <property type="entry name" value="ligand_gated_channel"/>
    <property type="match status" value="1"/>
</dbReference>
<sequence>MKPRFTLTPVSLAIALALLTNITHAEEMGTLVIEDDTEQSSTTNNFNYVSNVAQTATKTDEQITKIPRAVSVVTREQMDDRAPISISDALQYTPSIQTNFYGEDNKQDWFVIRGFKQANNGLYQDGTRLYSSGFYSWQIDPFMLERIEVLRGPASTLNGQTPPGGVVNVISKRAQLEEDFGSVTGTVGSYDRKEINLDVNKVINDKLAFRMVALTRENGTKVDGVEANRTLLAPSLAWKISDDTKLTVLASYQKDDSDPYLQFLPMEGTLTSNPNGKIGYNTALGNADWETFQREQTSVGYELEHAFNDNLSFQQSARFSHMDIYLRQAYFGRYSADVPTYGALLDSTNSRSDIVRLASTADGYSDAFNIDNRFIYKVNVGSTKHTVLTGIDYQSIYINNKDYASDPIIADGNKIVPGLNIPDLRFNIYNPSYSNNIVLLNSSTFATLTDADLQTTKTKNRQLGFYLQDKANITDKFTVIAGARYDDTSNETNNTSTNTKTDIDLHQWTGNLGASYQLDNGLVPYANYAQSFNPILALDADNNPAKPEKADSYEIGVKFKPQSFDGQFGIAAYQVTKENLSSGSSGTANFRQLGEVRNRGIEFEAIANLNRAVTLVGTLSYVDSEIIEDTNSANVGKTPAQIASKLASVWANYNVIDGILDGLKLGAGVRYIGETYADNTETNKVPSYALIDAMASYRVDNYKFQLVAKNLLDKEYIATCSGFCYYGDSRNIMASVTYDW</sequence>
<dbReference type="FunFam" id="2.170.130.10:FF:000001">
    <property type="entry name" value="Catecholate siderophore TonB-dependent receptor"/>
    <property type="match status" value="1"/>
</dbReference>
<accession>A0A366J7V9</accession>
<proteinExistence type="inferred from homology"/>
<keyword evidence="6 14" id="KW-0812">Transmembrane</keyword>
<dbReference type="GO" id="GO:0015891">
    <property type="term" value="P:siderophore transport"/>
    <property type="evidence" value="ECO:0007669"/>
    <property type="project" value="InterPro"/>
</dbReference>
<evidence type="ECO:0000256" key="15">
    <source>
        <dbReference type="RuleBase" id="RU003357"/>
    </source>
</evidence>
<dbReference type="Gene3D" id="2.170.130.10">
    <property type="entry name" value="TonB-dependent receptor, plug domain"/>
    <property type="match status" value="1"/>
</dbReference>
<keyword evidence="5" id="KW-0410">Iron transport</keyword>
<evidence type="ECO:0000256" key="14">
    <source>
        <dbReference type="PROSITE-ProRule" id="PRU01360"/>
    </source>
</evidence>
<keyword evidence="4 14" id="KW-1134">Transmembrane beta strand</keyword>
<dbReference type="EMBL" id="QNSE01000007">
    <property type="protein sequence ID" value="RBP83106.1"/>
    <property type="molecule type" value="Genomic_DNA"/>
</dbReference>
<dbReference type="PANTHER" id="PTHR32552:SF68">
    <property type="entry name" value="FERRICHROME OUTER MEMBRANE TRANSPORTER_PHAGE RECEPTOR"/>
    <property type="match status" value="1"/>
</dbReference>
<dbReference type="InterPro" id="IPR012910">
    <property type="entry name" value="Plug_dom"/>
</dbReference>
<evidence type="ECO:0000259" key="17">
    <source>
        <dbReference type="Pfam" id="PF00593"/>
    </source>
</evidence>
<feature type="chain" id="PRO_5016686654" evidence="16">
    <location>
        <begin position="26"/>
        <end position="740"/>
    </location>
</feature>
<evidence type="ECO:0000256" key="13">
    <source>
        <dbReference type="ARBA" id="ARBA00023237"/>
    </source>
</evidence>
<feature type="domain" description="TonB-dependent receptor plug" evidence="18">
    <location>
        <begin position="64"/>
        <end position="166"/>
    </location>
</feature>
<dbReference type="GO" id="GO:0038023">
    <property type="term" value="F:signaling receptor activity"/>
    <property type="evidence" value="ECO:0007669"/>
    <property type="project" value="InterPro"/>
</dbReference>
<dbReference type="AlphaFoldDB" id="A0A366J7V9"/>
<keyword evidence="7 16" id="KW-0732">Signal</keyword>
<feature type="signal peptide" evidence="16">
    <location>
        <begin position="1"/>
        <end position="25"/>
    </location>
</feature>
<dbReference type="InterPro" id="IPR010105">
    <property type="entry name" value="TonB_sidphr_rcpt"/>
</dbReference>
<evidence type="ECO:0000256" key="10">
    <source>
        <dbReference type="ARBA" id="ARBA00023077"/>
    </source>
</evidence>
<evidence type="ECO:0000259" key="18">
    <source>
        <dbReference type="Pfam" id="PF07715"/>
    </source>
</evidence>
<evidence type="ECO:0000256" key="16">
    <source>
        <dbReference type="SAM" id="SignalP"/>
    </source>
</evidence>
<evidence type="ECO:0000256" key="1">
    <source>
        <dbReference type="ARBA" id="ARBA00004571"/>
    </source>
</evidence>
<dbReference type="InterPro" id="IPR037066">
    <property type="entry name" value="Plug_dom_sf"/>
</dbReference>
<dbReference type="Gene3D" id="2.40.170.20">
    <property type="entry name" value="TonB-dependent receptor, beta-barrel domain"/>
    <property type="match status" value="1"/>
</dbReference>
<comment type="similarity">
    <text evidence="2 14 15">Belongs to the TonB-dependent receptor family.</text>
</comment>
<dbReference type="OrthoDB" id="6127007at2"/>
<evidence type="ECO:0000256" key="4">
    <source>
        <dbReference type="ARBA" id="ARBA00022452"/>
    </source>
</evidence>
<evidence type="ECO:0000256" key="9">
    <source>
        <dbReference type="ARBA" id="ARBA00023065"/>
    </source>
</evidence>
<name>A0A366J7V9_9GAMM</name>
<feature type="domain" description="TonB-dependent receptor-like beta-barrel" evidence="17">
    <location>
        <begin position="238"/>
        <end position="711"/>
    </location>
</feature>
<dbReference type="InterPro" id="IPR000531">
    <property type="entry name" value="Beta-barrel_TonB"/>
</dbReference>
<dbReference type="RefSeq" id="WP_113916664.1">
    <property type="nucleotide sequence ID" value="NZ_QNSE01000007.1"/>
</dbReference>
<dbReference type="InterPro" id="IPR039426">
    <property type="entry name" value="TonB-dep_rcpt-like"/>
</dbReference>
<dbReference type="InterPro" id="IPR036942">
    <property type="entry name" value="Beta-barrel_TonB_sf"/>
</dbReference>
<keyword evidence="12 19" id="KW-0675">Receptor</keyword>
<dbReference type="NCBIfam" id="TIGR01783">
    <property type="entry name" value="TonB-siderophor"/>
    <property type="match status" value="1"/>
</dbReference>
<keyword evidence="10 15" id="KW-0798">TonB box</keyword>
<dbReference type="Proteomes" id="UP000252792">
    <property type="component" value="Unassembled WGS sequence"/>
</dbReference>
<keyword evidence="9" id="KW-0406">Ion transport</keyword>
<dbReference type="GO" id="GO:0015344">
    <property type="term" value="F:siderophore uptake transmembrane transporter activity"/>
    <property type="evidence" value="ECO:0007669"/>
    <property type="project" value="TreeGrafter"/>
</dbReference>